<evidence type="ECO:0000313" key="9">
    <source>
        <dbReference type="Proteomes" id="UP000317835"/>
    </source>
</evidence>
<dbReference type="InterPro" id="IPR020583">
    <property type="entry name" value="Inositol_monoP_metal-BS"/>
</dbReference>
<protein>
    <recommendedName>
        <fullName evidence="7">Inositol-1-monophosphatase</fullName>
        <ecNumber evidence="7">3.1.3.25</ecNumber>
    </recommendedName>
</protein>
<feature type="binding site" evidence="6">
    <location>
        <position position="87"/>
    </location>
    <ligand>
        <name>Mg(2+)</name>
        <dbReference type="ChEBI" id="CHEBI:18420"/>
        <label>1</label>
        <note>catalytic</note>
    </ligand>
</feature>
<dbReference type="PANTHER" id="PTHR20854:SF4">
    <property type="entry name" value="INOSITOL-1-MONOPHOSPHATASE-RELATED"/>
    <property type="match status" value="1"/>
</dbReference>
<accession>A0A518H5C9</accession>
<comment type="catalytic activity">
    <reaction evidence="1 7">
        <text>a myo-inositol phosphate + H2O = myo-inositol + phosphate</text>
        <dbReference type="Rhea" id="RHEA:24056"/>
        <dbReference type="ChEBI" id="CHEBI:15377"/>
        <dbReference type="ChEBI" id="CHEBI:17268"/>
        <dbReference type="ChEBI" id="CHEBI:43474"/>
        <dbReference type="ChEBI" id="CHEBI:84139"/>
        <dbReference type="EC" id="3.1.3.25"/>
    </reaction>
</comment>
<dbReference type="Gene3D" id="3.40.190.80">
    <property type="match status" value="1"/>
</dbReference>
<comment type="cofactor">
    <cofactor evidence="2 6 7">
        <name>Mg(2+)</name>
        <dbReference type="ChEBI" id="CHEBI:18420"/>
    </cofactor>
</comment>
<evidence type="ECO:0000256" key="4">
    <source>
        <dbReference type="ARBA" id="ARBA00022801"/>
    </source>
</evidence>
<evidence type="ECO:0000256" key="3">
    <source>
        <dbReference type="ARBA" id="ARBA00022723"/>
    </source>
</evidence>
<dbReference type="GO" id="GO:0046872">
    <property type="term" value="F:metal ion binding"/>
    <property type="evidence" value="ECO:0007669"/>
    <property type="project" value="UniProtKB-KW"/>
</dbReference>
<evidence type="ECO:0000256" key="5">
    <source>
        <dbReference type="ARBA" id="ARBA00022842"/>
    </source>
</evidence>
<proteinExistence type="inferred from homology"/>
<dbReference type="Gene3D" id="3.30.540.10">
    <property type="entry name" value="Fructose-1,6-Bisphosphatase, subunit A, domain 1"/>
    <property type="match status" value="1"/>
</dbReference>
<dbReference type="Proteomes" id="UP000317835">
    <property type="component" value="Chromosome"/>
</dbReference>
<dbReference type="InterPro" id="IPR033942">
    <property type="entry name" value="IMPase"/>
</dbReference>
<dbReference type="Pfam" id="PF00459">
    <property type="entry name" value="Inositol_P"/>
    <property type="match status" value="1"/>
</dbReference>
<dbReference type="SUPFAM" id="SSF56655">
    <property type="entry name" value="Carbohydrate phosphatase"/>
    <property type="match status" value="1"/>
</dbReference>
<feature type="binding site" evidence="6">
    <location>
        <position position="86"/>
    </location>
    <ligand>
        <name>Mg(2+)</name>
        <dbReference type="ChEBI" id="CHEBI:18420"/>
        <label>1</label>
        <note>catalytic</note>
    </ligand>
</feature>
<dbReference type="KEGG" id="tpla:ElP_39430"/>
<dbReference type="EMBL" id="CP036426">
    <property type="protein sequence ID" value="QDV36033.1"/>
    <property type="molecule type" value="Genomic_DNA"/>
</dbReference>
<evidence type="ECO:0000313" key="8">
    <source>
        <dbReference type="EMBL" id="QDV36033.1"/>
    </source>
</evidence>
<dbReference type="PROSITE" id="PS00629">
    <property type="entry name" value="IMP_1"/>
    <property type="match status" value="1"/>
</dbReference>
<dbReference type="AlphaFoldDB" id="A0A518H5C9"/>
<dbReference type="EC" id="3.1.3.25" evidence="7"/>
<sequence>MSSIPELTVAEQAARAAGTVLARCFERGVAHRSKDVGNLVTDADLEAEHAIVAVLREAYPGHSILGEEEAKHGDLDAEHLWVVDPLDGTNNFAHRLDHFAVSVAYYRGGRAECGVVLSPIRGDLFTAVRGVGAFRNGEPARVAPHETLDQAMVGVGFYYDRGEMMEATLRSVSGLFRRNIHGIRRFGTAALDLCMVGCGQFGAFFEYQLSPWDFAAGRLFVEEAGGRVTDCLGRDLPLAVTSVLASNGTLHEEVLAVVREHLPDDRKG</sequence>
<name>A0A518H5C9_9BACT</name>
<reference evidence="8 9" key="1">
    <citation type="submission" date="2019-02" db="EMBL/GenBank/DDBJ databases">
        <title>Deep-cultivation of Planctomycetes and their phenomic and genomic characterization uncovers novel biology.</title>
        <authorList>
            <person name="Wiegand S."/>
            <person name="Jogler M."/>
            <person name="Boedeker C."/>
            <person name="Pinto D."/>
            <person name="Vollmers J."/>
            <person name="Rivas-Marin E."/>
            <person name="Kohn T."/>
            <person name="Peeters S.H."/>
            <person name="Heuer A."/>
            <person name="Rast P."/>
            <person name="Oberbeckmann S."/>
            <person name="Bunk B."/>
            <person name="Jeske O."/>
            <person name="Meyerdierks A."/>
            <person name="Storesund J.E."/>
            <person name="Kallscheuer N."/>
            <person name="Luecker S."/>
            <person name="Lage O.M."/>
            <person name="Pohl T."/>
            <person name="Merkel B.J."/>
            <person name="Hornburger P."/>
            <person name="Mueller R.-W."/>
            <person name="Bruemmer F."/>
            <person name="Labrenz M."/>
            <person name="Spormann A.M."/>
            <person name="Op den Camp H."/>
            <person name="Overmann J."/>
            <person name="Amann R."/>
            <person name="Jetten M.S.M."/>
            <person name="Mascher T."/>
            <person name="Medema M.H."/>
            <person name="Devos D.P."/>
            <person name="Kaster A.-K."/>
            <person name="Ovreas L."/>
            <person name="Rohde M."/>
            <person name="Galperin M.Y."/>
            <person name="Jogler C."/>
        </authorList>
    </citation>
    <scope>NUCLEOTIDE SEQUENCE [LARGE SCALE GENOMIC DNA]</scope>
    <source>
        <strain evidence="8 9">ElP</strain>
    </source>
</reference>
<evidence type="ECO:0000256" key="1">
    <source>
        <dbReference type="ARBA" id="ARBA00001033"/>
    </source>
</evidence>
<dbReference type="PANTHER" id="PTHR20854">
    <property type="entry name" value="INOSITOL MONOPHOSPHATASE"/>
    <property type="match status" value="1"/>
</dbReference>
<dbReference type="InterPro" id="IPR000760">
    <property type="entry name" value="Inositol_monophosphatase-like"/>
</dbReference>
<evidence type="ECO:0000256" key="2">
    <source>
        <dbReference type="ARBA" id="ARBA00001946"/>
    </source>
</evidence>
<evidence type="ECO:0000256" key="7">
    <source>
        <dbReference type="RuleBase" id="RU364068"/>
    </source>
</evidence>
<dbReference type="GO" id="GO:0007165">
    <property type="term" value="P:signal transduction"/>
    <property type="evidence" value="ECO:0007669"/>
    <property type="project" value="TreeGrafter"/>
</dbReference>
<organism evidence="8 9">
    <name type="scientific">Tautonia plasticadhaerens</name>
    <dbReference type="NCBI Taxonomy" id="2527974"/>
    <lineage>
        <taxon>Bacteria</taxon>
        <taxon>Pseudomonadati</taxon>
        <taxon>Planctomycetota</taxon>
        <taxon>Planctomycetia</taxon>
        <taxon>Isosphaerales</taxon>
        <taxon>Isosphaeraceae</taxon>
        <taxon>Tautonia</taxon>
    </lineage>
</organism>
<keyword evidence="3 6" id="KW-0479">Metal-binding</keyword>
<keyword evidence="4 7" id="KW-0378">Hydrolase</keyword>
<feature type="binding site" evidence="6">
    <location>
        <position position="213"/>
    </location>
    <ligand>
        <name>Mg(2+)</name>
        <dbReference type="ChEBI" id="CHEBI:18420"/>
        <label>1</label>
        <note>catalytic</note>
    </ligand>
</feature>
<dbReference type="GO" id="GO:0006020">
    <property type="term" value="P:inositol metabolic process"/>
    <property type="evidence" value="ECO:0007669"/>
    <property type="project" value="TreeGrafter"/>
</dbReference>
<gene>
    <name evidence="8" type="primary">suhB_4</name>
    <name evidence="8" type="ORF">ElP_39430</name>
</gene>
<comment type="similarity">
    <text evidence="7">Belongs to the inositol monophosphatase superfamily.</text>
</comment>
<keyword evidence="5 6" id="KW-0460">Magnesium</keyword>
<dbReference type="GO" id="GO:0008934">
    <property type="term" value="F:inositol monophosphate 1-phosphatase activity"/>
    <property type="evidence" value="ECO:0007669"/>
    <property type="project" value="InterPro"/>
</dbReference>
<dbReference type="FunFam" id="3.30.540.10:FF:000003">
    <property type="entry name" value="Inositol-1-monophosphatase"/>
    <property type="match status" value="1"/>
</dbReference>
<dbReference type="RefSeq" id="WP_145272034.1">
    <property type="nucleotide sequence ID" value="NZ_CP036426.1"/>
</dbReference>
<dbReference type="OrthoDB" id="9772456at2"/>
<feature type="binding site" evidence="6">
    <location>
        <position position="67"/>
    </location>
    <ligand>
        <name>Mg(2+)</name>
        <dbReference type="ChEBI" id="CHEBI:18420"/>
        <label>1</label>
        <note>catalytic</note>
    </ligand>
</feature>
<evidence type="ECO:0000256" key="6">
    <source>
        <dbReference type="PIRSR" id="PIRSR600760-2"/>
    </source>
</evidence>
<keyword evidence="9" id="KW-1185">Reference proteome</keyword>
<feature type="binding site" evidence="6">
    <location>
        <position position="84"/>
    </location>
    <ligand>
        <name>Mg(2+)</name>
        <dbReference type="ChEBI" id="CHEBI:18420"/>
        <label>1</label>
        <note>catalytic</note>
    </ligand>
</feature>
<dbReference type="PRINTS" id="PR00377">
    <property type="entry name" value="IMPHPHTASES"/>
</dbReference>
<dbReference type="CDD" id="cd01639">
    <property type="entry name" value="IMPase"/>
    <property type="match status" value="1"/>
</dbReference>